<dbReference type="GO" id="GO:0016209">
    <property type="term" value="F:antioxidant activity"/>
    <property type="evidence" value="ECO:0007669"/>
    <property type="project" value="InterPro"/>
</dbReference>
<feature type="domain" description="Thioredoxin" evidence="2">
    <location>
        <begin position="1"/>
        <end position="153"/>
    </location>
</feature>
<dbReference type="CDD" id="cd02966">
    <property type="entry name" value="TlpA_like_family"/>
    <property type="match status" value="1"/>
</dbReference>
<dbReference type="GO" id="GO:0016491">
    <property type="term" value="F:oxidoreductase activity"/>
    <property type="evidence" value="ECO:0007669"/>
    <property type="project" value="InterPro"/>
</dbReference>
<proteinExistence type="predicted"/>
<dbReference type="InterPro" id="IPR050553">
    <property type="entry name" value="Thioredoxin_ResA/DsbE_sf"/>
</dbReference>
<accession>A0A1H7S4Y8</accession>
<evidence type="ECO:0000313" key="3">
    <source>
        <dbReference type="EMBL" id="SEL67672.1"/>
    </source>
</evidence>
<keyword evidence="1" id="KW-0676">Redox-active center</keyword>
<dbReference type="PROSITE" id="PS00194">
    <property type="entry name" value="THIOREDOXIN_1"/>
    <property type="match status" value="1"/>
</dbReference>
<name>A0A1H7S4Y8_9BACT</name>
<dbReference type="InterPro" id="IPR017937">
    <property type="entry name" value="Thioredoxin_CS"/>
</dbReference>
<evidence type="ECO:0000259" key="2">
    <source>
        <dbReference type="PROSITE" id="PS51352"/>
    </source>
</evidence>
<dbReference type="AlphaFoldDB" id="A0A1H7S4Y8"/>
<keyword evidence="4" id="KW-1185">Reference proteome</keyword>
<evidence type="ECO:0000313" key="4">
    <source>
        <dbReference type="Proteomes" id="UP000198984"/>
    </source>
</evidence>
<gene>
    <name evidence="3" type="ORF">SAMN04488505_102827</name>
</gene>
<organism evidence="3 4">
    <name type="scientific">Chitinophaga rupis</name>
    <dbReference type="NCBI Taxonomy" id="573321"/>
    <lineage>
        <taxon>Bacteria</taxon>
        <taxon>Pseudomonadati</taxon>
        <taxon>Bacteroidota</taxon>
        <taxon>Chitinophagia</taxon>
        <taxon>Chitinophagales</taxon>
        <taxon>Chitinophagaceae</taxon>
        <taxon>Chitinophaga</taxon>
    </lineage>
</organism>
<keyword evidence="3" id="KW-0413">Isomerase</keyword>
<dbReference type="RefSeq" id="WP_202909209.1">
    <property type="nucleotide sequence ID" value="NZ_FOBB01000002.1"/>
</dbReference>
<evidence type="ECO:0000256" key="1">
    <source>
        <dbReference type="ARBA" id="ARBA00023284"/>
    </source>
</evidence>
<dbReference type="Proteomes" id="UP000198984">
    <property type="component" value="Unassembled WGS sequence"/>
</dbReference>
<sequence>MVVLQTLLLSVHAQQVRLATLDQLEQRFAAGRDTTYIVNFWATWCGPCVQELPHFERFGKTLQHTPVKVLLVSLDAQSKLQNEVMPFVQKAQLKNEVLLLNETDQQQYIDRISPQWSGSIPATLFINKRKQLRRLEEKEFTYDQLLAVYNSLK</sequence>
<dbReference type="PROSITE" id="PS51352">
    <property type="entry name" value="THIOREDOXIN_2"/>
    <property type="match status" value="1"/>
</dbReference>
<reference evidence="3 4" key="1">
    <citation type="submission" date="2016-10" db="EMBL/GenBank/DDBJ databases">
        <authorList>
            <person name="de Groot N.N."/>
        </authorList>
    </citation>
    <scope>NUCLEOTIDE SEQUENCE [LARGE SCALE GENOMIC DNA]</scope>
    <source>
        <strain evidence="3 4">DSM 21039</strain>
    </source>
</reference>
<dbReference type="GO" id="GO:0016853">
    <property type="term" value="F:isomerase activity"/>
    <property type="evidence" value="ECO:0007669"/>
    <property type="project" value="UniProtKB-KW"/>
</dbReference>
<dbReference type="Pfam" id="PF00578">
    <property type="entry name" value="AhpC-TSA"/>
    <property type="match status" value="1"/>
</dbReference>
<dbReference type="PANTHER" id="PTHR42852">
    <property type="entry name" value="THIOL:DISULFIDE INTERCHANGE PROTEIN DSBE"/>
    <property type="match status" value="1"/>
</dbReference>
<dbReference type="InterPro" id="IPR013766">
    <property type="entry name" value="Thioredoxin_domain"/>
</dbReference>
<dbReference type="SUPFAM" id="SSF52833">
    <property type="entry name" value="Thioredoxin-like"/>
    <property type="match status" value="1"/>
</dbReference>
<protein>
    <submittedName>
        <fullName evidence="3">Thiol-disulfide isomerase or thioredoxin</fullName>
    </submittedName>
</protein>
<dbReference type="PANTHER" id="PTHR42852:SF13">
    <property type="entry name" value="PROTEIN DIPZ"/>
    <property type="match status" value="1"/>
</dbReference>
<dbReference type="InterPro" id="IPR036249">
    <property type="entry name" value="Thioredoxin-like_sf"/>
</dbReference>
<dbReference type="EMBL" id="FOBB01000002">
    <property type="protein sequence ID" value="SEL67672.1"/>
    <property type="molecule type" value="Genomic_DNA"/>
</dbReference>
<dbReference type="InterPro" id="IPR000866">
    <property type="entry name" value="AhpC/TSA"/>
</dbReference>
<dbReference type="Gene3D" id="3.40.30.10">
    <property type="entry name" value="Glutaredoxin"/>
    <property type="match status" value="1"/>
</dbReference>
<dbReference type="STRING" id="573321.SAMN04488505_102827"/>